<dbReference type="EMBL" id="BMOR01000015">
    <property type="protein sequence ID" value="GGN42283.1"/>
    <property type="molecule type" value="Genomic_DNA"/>
</dbReference>
<comment type="caution">
    <text evidence="2">The sequence shown here is derived from an EMBL/GenBank/DDBJ whole genome shotgun (WGS) entry which is preliminary data.</text>
</comment>
<feature type="signal peptide" evidence="1">
    <location>
        <begin position="1"/>
        <end position="25"/>
    </location>
</feature>
<accession>A0ABQ2JC56</accession>
<proteinExistence type="predicted"/>
<evidence type="ECO:0008006" key="4">
    <source>
        <dbReference type="Google" id="ProtNLM"/>
    </source>
</evidence>
<keyword evidence="1" id="KW-0732">Signal</keyword>
<name>A0ABQ2JC56_9DEIO</name>
<evidence type="ECO:0000313" key="2">
    <source>
        <dbReference type="EMBL" id="GGN42283.1"/>
    </source>
</evidence>
<dbReference type="Proteomes" id="UP000645517">
    <property type="component" value="Unassembled WGS sequence"/>
</dbReference>
<feature type="chain" id="PRO_5046808196" description="Outer membrane protein beta-barrel domain-containing protein" evidence="1">
    <location>
        <begin position="26"/>
        <end position="180"/>
    </location>
</feature>
<protein>
    <recommendedName>
        <fullName evidence="4">Outer membrane protein beta-barrel domain-containing protein</fullName>
    </recommendedName>
</protein>
<keyword evidence="3" id="KW-1185">Reference proteome</keyword>
<sequence length="180" mass="18374">MRNLKLSSRAAALAGLLLTAPLATAQSAANDASTAERPTVWAGLGLETIVPFGSLGVSAPVGRVGTLTVAPRLGVDALLLLGPVVSADVLFSGADVGLYGGPSAGLFVAGQGGWRVGGVGGYRSRTRPDLGFFVEGGLRYTVLRDAFTGFVAPPPGQPSEPPHDVTLMSPSLRLGVTYRF</sequence>
<gene>
    <name evidence="2" type="ORF">GCM10010842_28650</name>
</gene>
<reference evidence="3" key="1">
    <citation type="journal article" date="2019" name="Int. J. Syst. Evol. Microbiol.">
        <title>The Global Catalogue of Microorganisms (GCM) 10K type strain sequencing project: providing services to taxonomists for standard genome sequencing and annotation.</title>
        <authorList>
            <consortium name="The Broad Institute Genomics Platform"/>
            <consortium name="The Broad Institute Genome Sequencing Center for Infectious Disease"/>
            <person name="Wu L."/>
            <person name="Ma J."/>
        </authorList>
    </citation>
    <scope>NUCLEOTIDE SEQUENCE [LARGE SCALE GENOMIC DNA]</scope>
    <source>
        <strain evidence="3">JCM 16918</strain>
    </source>
</reference>
<organism evidence="2 3">
    <name type="scientific">Deinococcus daejeonensis</name>
    <dbReference type="NCBI Taxonomy" id="1007098"/>
    <lineage>
        <taxon>Bacteria</taxon>
        <taxon>Thermotogati</taxon>
        <taxon>Deinococcota</taxon>
        <taxon>Deinococci</taxon>
        <taxon>Deinococcales</taxon>
        <taxon>Deinococcaceae</taxon>
        <taxon>Deinococcus</taxon>
    </lineage>
</organism>
<evidence type="ECO:0000313" key="3">
    <source>
        <dbReference type="Proteomes" id="UP000645517"/>
    </source>
</evidence>
<dbReference type="RefSeq" id="WP_189057956.1">
    <property type="nucleotide sequence ID" value="NZ_BMOR01000015.1"/>
</dbReference>
<evidence type="ECO:0000256" key="1">
    <source>
        <dbReference type="SAM" id="SignalP"/>
    </source>
</evidence>